<dbReference type="InterPro" id="IPR013108">
    <property type="entry name" value="Amidohydro_3"/>
</dbReference>
<feature type="domain" description="Amidohydrolase 3" evidence="2">
    <location>
        <begin position="80"/>
        <end position="596"/>
    </location>
</feature>
<gene>
    <name evidence="3" type="ORF">GTP27_14475</name>
</gene>
<dbReference type="SUPFAM" id="SSF51338">
    <property type="entry name" value="Composite domain of metallo-dependent hydrolases"/>
    <property type="match status" value="1"/>
</dbReference>
<feature type="chain" id="PRO_5046481931" evidence="1">
    <location>
        <begin position="21"/>
        <end position="602"/>
    </location>
</feature>
<dbReference type="InterPro" id="IPR032466">
    <property type="entry name" value="Metal_Hydrolase"/>
</dbReference>
<dbReference type="PANTHER" id="PTHR22642">
    <property type="entry name" value="IMIDAZOLONEPROPIONASE"/>
    <property type="match status" value="1"/>
</dbReference>
<dbReference type="InterPro" id="IPR011059">
    <property type="entry name" value="Metal-dep_hydrolase_composite"/>
</dbReference>
<dbReference type="InterPro" id="IPR033932">
    <property type="entry name" value="YtcJ-like"/>
</dbReference>
<accession>A0ABW9VN27</accession>
<dbReference type="PANTHER" id="PTHR22642:SF2">
    <property type="entry name" value="PROTEIN LONG AFTER FAR-RED 3"/>
    <property type="match status" value="1"/>
</dbReference>
<comment type="caution">
    <text evidence="3">The sequence shown here is derived from an EMBL/GenBank/DDBJ whole genome shotgun (WGS) entry which is preliminary data.</text>
</comment>
<dbReference type="CDD" id="cd01300">
    <property type="entry name" value="YtcJ_like"/>
    <property type="match status" value="1"/>
</dbReference>
<dbReference type="Gene3D" id="3.10.310.70">
    <property type="match status" value="1"/>
</dbReference>
<dbReference type="Pfam" id="PF07969">
    <property type="entry name" value="Amidohydro_3"/>
    <property type="match status" value="1"/>
</dbReference>
<dbReference type="Gene3D" id="3.20.20.140">
    <property type="entry name" value="Metal-dependent hydrolases"/>
    <property type="match status" value="1"/>
</dbReference>
<keyword evidence="1" id="KW-0732">Signal</keyword>
<evidence type="ECO:0000259" key="2">
    <source>
        <dbReference type="Pfam" id="PF07969"/>
    </source>
</evidence>
<dbReference type="EMBL" id="WWCM01000009">
    <property type="protein sequence ID" value="MYM40531.1"/>
    <property type="molecule type" value="Genomic_DNA"/>
</dbReference>
<proteinExistence type="predicted"/>
<dbReference type="SUPFAM" id="SSF51556">
    <property type="entry name" value="Metallo-dependent hydrolases"/>
    <property type="match status" value="1"/>
</dbReference>
<protein>
    <submittedName>
        <fullName evidence="3">Amidohydrolase family protein</fullName>
    </submittedName>
</protein>
<feature type="signal peptide" evidence="1">
    <location>
        <begin position="1"/>
        <end position="20"/>
    </location>
</feature>
<name>A0ABW9VN27_9BURK</name>
<dbReference type="Gene3D" id="2.30.40.10">
    <property type="entry name" value="Urease, subunit C, domain 1"/>
    <property type="match status" value="1"/>
</dbReference>
<sequence>MIKFGLTAALLASLASSAPAAFSATAAAGSAPADTIYRNGYVYTVDAKDSVQQALAVRAGRIVYVGDDAGTQAYTGKQTRIIDLQGRMLMPGLIDGHMHPQSGGSRLLNCSLDYENLTVAQFQARIQACLDKDKKADSKRWMVVVNWFQQGMQPDGVATTAATLDALKTERPIIVRSSFGHSSLLNSKGIALAGIKTDTPDPAGGKIVRDGQGQATGLLEDAAQDAAMNLLPPLTVAENLAASRAALAAMRKQGITSFLDAYTDPETMTAFGTLQKQGKLTARGHFAVLIDLDKGATPKSAVAELLKQQKQFDQGPTRVAPSMQVRHAKLFMDGVISAPAFTGAMLEPYLVNQGTAQQPDWKPGPHNGPANYFSPEALTATLNELAAARIDPHIHVDGDRAVRASLDAIAALRSTPAGALVRPALAHDEIVAPADYGRFAQLDVTPVLSLQWGKPAPDTVGALKDYMGPQRYAIVEPQSLLLDAGARIAYGSDWPVDPLDIWFALKVGVTRTAAPDAGKEYAGTLGPQPGMPRAAVLRAATINAAYTLRQEALTGSLEVGKLADMIVLDRNFFRIDAEDIANIRVLQTMVGGKVVYQSEAMH</sequence>
<evidence type="ECO:0000256" key="1">
    <source>
        <dbReference type="SAM" id="SignalP"/>
    </source>
</evidence>
<evidence type="ECO:0000313" key="3">
    <source>
        <dbReference type="EMBL" id="MYM40531.1"/>
    </source>
</evidence>
<keyword evidence="4" id="KW-1185">Reference proteome</keyword>
<reference evidence="3 4" key="1">
    <citation type="submission" date="2019-12" db="EMBL/GenBank/DDBJ databases">
        <title>Novel species isolated from a subtropical stream in China.</title>
        <authorList>
            <person name="Lu H."/>
        </authorList>
    </citation>
    <scope>NUCLEOTIDE SEQUENCE [LARGE SCALE GENOMIC DNA]</scope>
    <source>
        <strain evidence="3 4">CY13W</strain>
    </source>
</reference>
<evidence type="ECO:0000313" key="4">
    <source>
        <dbReference type="Proteomes" id="UP000478090"/>
    </source>
</evidence>
<dbReference type="Proteomes" id="UP000478090">
    <property type="component" value="Unassembled WGS sequence"/>
</dbReference>
<dbReference type="RefSeq" id="WP_161039871.1">
    <property type="nucleotide sequence ID" value="NZ_WWCM01000009.1"/>
</dbReference>
<organism evidence="3 4">
    <name type="scientific">Duganella qianjiadongensis</name>
    <dbReference type="NCBI Taxonomy" id="2692176"/>
    <lineage>
        <taxon>Bacteria</taxon>
        <taxon>Pseudomonadati</taxon>
        <taxon>Pseudomonadota</taxon>
        <taxon>Betaproteobacteria</taxon>
        <taxon>Burkholderiales</taxon>
        <taxon>Oxalobacteraceae</taxon>
        <taxon>Telluria group</taxon>
        <taxon>Duganella</taxon>
    </lineage>
</organism>